<accession>A0ABX5WR38</accession>
<dbReference type="SUPFAM" id="SSF55486">
    <property type="entry name" value="Metalloproteases ('zincins'), catalytic domain"/>
    <property type="match status" value="1"/>
</dbReference>
<proteinExistence type="predicted"/>
<dbReference type="PANTHER" id="PTHR39198">
    <property type="entry name" value="HYPOTHETICAL MEMBRANE PROTEIN, CONSERVED"/>
    <property type="match status" value="1"/>
</dbReference>
<reference evidence="2 3" key="1">
    <citation type="submission" date="2019-06" db="EMBL/GenBank/DDBJ databases">
        <title>Complete genome of Shewanella marisflavi ECSMB14101, a mussel settlement-inducing bacterium isolated from East China Sea.</title>
        <authorList>
            <person name="Yang J."/>
            <person name="Liang X."/>
            <person name="Chang R."/>
            <person name="Peng L."/>
        </authorList>
    </citation>
    <scope>NUCLEOTIDE SEQUENCE [LARGE SCALE GENOMIC DNA]</scope>
    <source>
        <strain evidence="2 3">ECSMB14101</strain>
    </source>
</reference>
<dbReference type="PANTHER" id="PTHR39198:SF1">
    <property type="entry name" value="ALPHA-GALACTOSIDASE NEW3 DOMAIN-CONTAINING PROTEIN"/>
    <property type="match status" value="1"/>
</dbReference>
<dbReference type="Pfam" id="PF10633">
    <property type="entry name" value="NPCBM_assoc"/>
    <property type="match status" value="2"/>
</dbReference>
<sequence>MSSVHCAVALTDSPFLKTLGFGLLGAGLLSASAIMPVHAGSHGEQISAAAQANRDAKQQARLTHKAELETQTLQLSAVAAQFLNATKSNKGASHASDAALYQQLQALVAERQVEQQALLILDPYSVVSSVLPMAKRRGMPAEIQAKLAQQAELVGELEAVYEDFADPSENRLRHFLVTDQGRVEMYLPADTRSQKLQSGMQVKAKGWLFNSENTENSSLAIEQGEENLLILAAGETSSASTSSYQIPTKSTGEQNVLVLMLNFQDNPVEPWTSQEVDQMVFGTVNDYYREASNGQTWLNGDVKGYLTLPIDTTCVTTDIELAAREAALNNGIDLSLYPRLVFLMPKSDQCGGLRGQGTLGLGVTTSNPSRAWIFGELNLMTIGHELGHNLGLQHAKFLGCPSGDIDSNCFSSEYGDSLDLMGQSVSGHFNAFNKERLGWIAADKGEVVTADRDGSYLLEPYEMAPTGKAKSLKVRRGTDSVTGEPLYYYLEYRQPIGSDSFLSGKAVTQGVLVHLNRNEDNIDSSLLLDMTPGSSIYDLDDAALLTGKSYTDNLAGVTITTEWSDSTGVGVNVSYSAQQSCIAAQPSIELASSSSVWAEAGEIVSYQVTLTNNDSVECGSSNYKVSAQVASGWNATQQSVSLTPGQSTTISLNVTSSTTATDGFYDVTIEGANTSDSRYQASTTATYVVEAPVAACVSANPQWTLLSNSSTEVAAGTAVTYQGTLTNKDSDSCAASTFDVKASLPSGWQATSTSATLVPGQSQTLSVSVTSASDANAGVYDFSMVALNRSNVGYQSSASATYQVAAPIASCQLAAPKLNVTDVLGAEVDAGTVQHYSVEITNENQDCDDATYNLSIATPSGWSASNNTVTLASGATTMVSVNVTSTTSANAGSYNLMLTAKDVVNTAYSSTSTLVYRVAEQQNNAPVAYSDSVSMTSKAAIYINVLGNDKDIDGDTLVVTSATQGAKGSVQVLSDGRIKYTPTKSFKNGDSFSYTISDGELLSTATVSVTLASDSGNTGGGNKGKGKN</sequence>
<dbReference type="Proteomes" id="UP000318758">
    <property type="component" value="Chromosome"/>
</dbReference>
<dbReference type="EMBL" id="CP041153">
    <property type="protein sequence ID" value="QDF75631.1"/>
    <property type="molecule type" value="Genomic_DNA"/>
</dbReference>
<name>A0ABX5WR38_9GAMM</name>
<keyword evidence="3" id="KW-1185">Reference proteome</keyword>
<organism evidence="2 3">
    <name type="scientific">Shewanella marisflavi</name>
    <dbReference type="NCBI Taxonomy" id="260364"/>
    <lineage>
        <taxon>Bacteria</taxon>
        <taxon>Pseudomonadati</taxon>
        <taxon>Pseudomonadota</taxon>
        <taxon>Gammaproteobacteria</taxon>
        <taxon>Alteromonadales</taxon>
        <taxon>Shewanellaceae</taxon>
        <taxon>Shewanella</taxon>
    </lineage>
</organism>
<gene>
    <name evidence="2" type="ORF">FGA12_10960</name>
</gene>
<dbReference type="InterPro" id="IPR013783">
    <property type="entry name" value="Ig-like_fold"/>
</dbReference>
<protein>
    <submittedName>
        <fullName evidence="2">Peptidase M11</fullName>
    </submittedName>
</protein>
<dbReference type="PROSITE" id="PS50835">
    <property type="entry name" value="IG_LIKE"/>
    <property type="match status" value="1"/>
</dbReference>
<dbReference type="InterPro" id="IPR007110">
    <property type="entry name" value="Ig-like_dom"/>
</dbReference>
<dbReference type="Gene3D" id="2.60.40.10">
    <property type="entry name" value="Immunoglobulins"/>
    <property type="match status" value="2"/>
</dbReference>
<dbReference type="InterPro" id="IPR018905">
    <property type="entry name" value="A-galactase_NEW3"/>
</dbReference>
<dbReference type="Gene3D" id="2.60.40.3440">
    <property type="match status" value="1"/>
</dbReference>
<dbReference type="Pfam" id="PF17963">
    <property type="entry name" value="Big_9"/>
    <property type="match status" value="1"/>
</dbReference>
<dbReference type="RefSeq" id="WP_033539604.1">
    <property type="nucleotide sequence ID" value="NZ_CP041153.1"/>
</dbReference>
<evidence type="ECO:0000313" key="3">
    <source>
        <dbReference type="Proteomes" id="UP000318758"/>
    </source>
</evidence>
<feature type="domain" description="Ig-like" evidence="1">
    <location>
        <begin position="586"/>
        <end position="684"/>
    </location>
</feature>
<evidence type="ECO:0000313" key="2">
    <source>
        <dbReference type="EMBL" id="QDF75631.1"/>
    </source>
</evidence>
<evidence type="ECO:0000259" key="1">
    <source>
        <dbReference type="PROSITE" id="PS50835"/>
    </source>
</evidence>